<dbReference type="Gene3D" id="3.30.420.10">
    <property type="entry name" value="Ribonuclease H-like superfamily/Ribonuclease H"/>
    <property type="match status" value="1"/>
</dbReference>
<dbReference type="AlphaFoldDB" id="A0A9X1KVX2"/>
<accession>A0A9X1KVX2</accession>
<dbReference type="CDD" id="cd06127">
    <property type="entry name" value="DEDDh"/>
    <property type="match status" value="1"/>
</dbReference>
<name>A0A9X1KVX2_9BACT</name>
<proteinExistence type="predicted"/>
<dbReference type="EMBL" id="JAIXNE010000001">
    <property type="protein sequence ID" value="MCA6073369.1"/>
    <property type="molecule type" value="Genomic_DNA"/>
</dbReference>
<evidence type="ECO:0000259" key="1">
    <source>
        <dbReference type="SMART" id="SM00479"/>
    </source>
</evidence>
<evidence type="ECO:0000313" key="3">
    <source>
        <dbReference type="Proteomes" id="UP001139409"/>
    </source>
</evidence>
<evidence type="ECO:0000313" key="2">
    <source>
        <dbReference type="EMBL" id="MCA6073369.1"/>
    </source>
</evidence>
<keyword evidence="2" id="KW-0540">Nuclease</keyword>
<dbReference type="SUPFAM" id="SSF53098">
    <property type="entry name" value="Ribonuclease H-like"/>
    <property type="match status" value="1"/>
</dbReference>
<dbReference type="PANTHER" id="PTHR30231">
    <property type="entry name" value="DNA POLYMERASE III SUBUNIT EPSILON"/>
    <property type="match status" value="1"/>
</dbReference>
<comment type="caution">
    <text evidence="2">The sequence shown here is derived from an EMBL/GenBank/DDBJ whole genome shotgun (WGS) entry which is preliminary data.</text>
</comment>
<protein>
    <submittedName>
        <fullName evidence="2">3'-5' exonuclease</fullName>
    </submittedName>
</protein>
<dbReference type="GO" id="GO:0045004">
    <property type="term" value="P:DNA replication proofreading"/>
    <property type="evidence" value="ECO:0007669"/>
    <property type="project" value="TreeGrafter"/>
</dbReference>
<dbReference type="RefSeq" id="WP_225696488.1">
    <property type="nucleotide sequence ID" value="NZ_JAIXNE010000001.1"/>
</dbReference>
<dbReference type="Pfam" id="PF20600">
    <property type="entry name" value="ExoX-like_C"/>
    <property type="match status" value="1"/>
</dbReference>
<dbReference type="SMART" id="SM00479">
    <property type="entry name" value="EXOIII"/>
    <property type="match status" value="1"/>
</dbReference>
<dbReference type="GO" id="GO:0008408">
    <property type="term" value="F:3'-5' exonuclease activity"/>
    <property type="evidence" value="ECO:0007669"/>
    <property type="project" value="TreeGrafter"/>
</dbReference>
<dbReference type="InterPro" id="IPR012337">
    <property type="entry name" value="RNaseH-like_sf"/>
</dbReference>
<sequence>MKLHLKNPLTIFDLETTGTNIVKDRIVEISVVKLMPDGEKIVKTTRLNPTIPIPVETSLIHGIYDDDVKDAPTFRNIAKSLASFLEGSDLGGFNVLKFDVPVLVEEFLRADIQFDLSKRKIVDAQKIFHMMEKRTLSAAYKFYCDKELTDAHSAEADTLATLAVLEAQVERYDGMDVVDNLGNKLGIVQNDIESLHELTAGNLVDLAGRMVFNSEGIEVFNFGKHRNRPVEEVLQKEPSYYDWMMNGDFPQETKNRLTEIRLRAFNKR</sequence>
<dbReference type="InterPro" id="IPR013520">
    <property type="entry name" value="Ribonucl_H"/>
</dbReference>
<keyword evidence="2" id="KW-0378">Hydrolase</keyword>
<dbReference type="GO" id="GO:0003676">
    <property type="term" value="F:nucleic acid binding"/>
    <property type="evidence" value="ECO:0007669"/>
    <property type="project" value="InterPro"/>
</dbReference>
<gene>
    <name evidence="2" type="ORF">LDX50_00725</name>
</gene>
<organism evidence="2 3">
    <name type="scientific">Fulvivirga sedimenti</name>
    <dbReference type="NCBI Taxonomy" id="2879465"/>
    <lineage>
        <taxon>Bacteria</taxon>
        <taxon>Pseudomonadati</taxon>
        <taxon>Bacteroidota</taxon>
        <taxon>Cytophagia</taxon>
        <taxon>Cytophagales</taxon>
        <taxon>Fulvivirgaceae</taxon>
        <taxon>Fulvivirga</taxon>
    </lineage>
</organism>
<dbReference type="InterPro" id="IPR036397">
    <property type="entry name" value="RNaseH_sf"/>
</dbReference>
<dbReference type="GO" id="GO:0005829">
    <property type="term" value="C:cytosol"/>
    <property type="evidence" value="ECO:0007669"/>
    <property type="project" value="TreeGrafter"/>
</dbReference>
<dbReference type="InterPro" id="IPR046768">
    <property type="entry name" value="ExoX-like_C"/>
</dbReference>
<keyword evidence="2" id="KW-0269">Exonuclease</keyword>
<dbReference type="Pfam" id="PF00929">
    <property type="entry name" value="RNase_T"/>
    <property type="match status" value="1"/>
</dbReference>
<keyword evidence="3" id="KW-1185">Reference proteome</keyword>
<dbReference type="PANTHER" id="PTHR30231:SF41">
    <property type="entry name" value="DNA POLYMERASE III SUBUNIT EPSILON"/>
    <property type="match status" value="1"/>
</dbReference>
<dbReference type="Proteomes" id="UP001139409">
    <property type="component" value="Unassembled WGS sequence"/>
</dbReference>
<feature type="domain" description="Exonuclease" evidence="1">
    <location>
        <begin position="8"/>
        <end position="174"/>
    </location>
</feature>
<reference evidence="2" key="1">
    <citation type="submission" date="2021-09" db="EMBL/GenBank/DDBJ databases">
        <title>Fulvivirga sp. isolated from coastal sediment.</title>
        <authorList>
            <person name="Yu H."/>
        </authorList>
    </citation>
    <scope>NUCLEOTIDE SEQUENCE</scope>
    <source>
        <strain evidence="2">1062</strain>
    </source>
</reference>